<keyword evidence="2" id="KW-0732">Signal</keyword>
<evidence type="ECO:0000313" key="4">
    <source>
        <dbReference type="Proteomes" id="UP000006875"/>
    </source>
</evidence>
<dbReference type="RefSeq" id="WP_013389282.1">
    <property type="nucleotide sequence ID" value="NC_014634.1"/>
</dbReference>
<sequence length="278" mass="32370">MKKLILGTFIIVSCFSFSEESSYKDFSMKDPVIRTGLKEAEENISRNFIFNQGDMYRIYAREGFLTTILLQPGEEVEFLGGGDTSRWAIEQAITGSNEGERTAIYIKPFQQEIKTNLVINTNKRQYHFFLQSAKNYYNPLISFLYPRESQLKYKIQKLKDEKQLTPVNTEDLFFGYKINHSRYKIAPSQVFDDGNKTFLIMKKEIKSSEAPVIYVEDPLTGDIALVNYRIKGNYYIIDRIFDKAIIKLGKKEVKIKRTINSNRKRKDNIKLSGRRGEL</sequence>
<organism evidence="3 4">
    <name type="scientific">Ilyobacter polytropus (strain ATCC 51220 / DSM 2926 / LMG 16218 / CuHBu1)</name>
    <dbReference type="NCBI Taxonomy" id="572544"/>
    <lineage>
        <taxon>Bacteria</taxon>
        <taxon>Fusobacteriati</taxon>
        <taxon>Fusobacteriota</taxon>
        <taxon>Fusobacteriia</taxon>
        <taxon>Fusobacteriales</taxon>
        <taxon>Fusobacteriaceae</taxon>
        <taxon>Ilyobacter</taxon>
    </lineage>
</organism>
<comment type="similarity">
    <text evidence="1">Belongs to the TrbG/VirB9 family.</text>
</comment>
<dbReference type="AlphaFoldDB" id="E3HE18"/>
<dbReference type="Gene3D" id="2.60.40.2500">
    <property type="match status" value="1"/>
</dbReference>
<dbReference type="TCDB" id="3.A.7.4.2">
    <property type="family name" value="the type iv (conjugal dna-protein transfer or virb) secretory pathway (ivsp) family"/>
</dbReference>
<dbReference type="CDD" id="cd06911">
    <property type="entry name" value="VirB9_CagX_TrbG"/>
    <property type="match status" value="1"/>
</dbReference>
<name>E3HE18_ILYPC</name>
<evidence type="ECO:0000313" key="3">
    <source>
        <dbReference type="EMBL" id="ADO84630.1"/>
    </source>
</evidence>
<dbReference type="Proteomes" id="UP000006875">
    <property type="component" value="Plasmid pILYOP02"/>
</dbReference>
<geneLocation type="plasmid" evidence="3 4">
    <name>pILYOP02</name>
</geneLocation>
<protein>
    <submittedName>
        <fullName evidence="3">Conjugal transfer protein TrbG/VirB9/CagX</fullName>
    </submittedName>
</protein>
<accession>E3HE18</accession>
<dbReference type="InterPro" id="IPR033645">
    <property type="entry name" value="VirB9/CagX/TrbG_C"/>
</dbReference>
<evidence type="ECO:0000256" key="2">
    <source>
        <dbReference type="ARBA" id="ARBA00022729"/>
    </source>
</evidence>
<keyword evidence="4" id="KW-1185">Reference proteome</keyword>
<dbReference type="EMBL" id="CP002283">
    <property type="protein sequence ID" value="ADO84630.1"/>
    <property type="molecule type" value="Genomic_DNA"/>
</dbReference>
<dbReference type="InterPro" id="IPR038161">
    <property type="entry name" value="VirB9/CagX/TrbG_C_sf"/>
</dbReference>
<reference evidence="3 4" key="1">
    <citation type="journal article" date="2010" name="Stand. Genomic Sci.">
        <title>Complete genome sequence of Ilyobacter polytropus type strain (CuHbu1).</title>
        <authorList>
            <person name="Sikorski J."/>
            <person name="Chertkov O."/>
            <person name="Lapidus A."/>
            <person name="Nolan M."/>
            <person name="Lucas S."/>
            <person name="Del Rio T.G."/>
            <person name="Tice H."/>
            <person name="Cheng J.F."/>
            <person name="Tapia R."/>
            <person name="Han C."/>
            <person name="Goodwin L."/>
            <person name="Pitluck S."/>
            <person name="Liolios K."/>
            <person name="Ivanova N."/>
            <person name="Mavromatis K."/>
            <person name="Mikhailova N."/>
            <person name="Pati A."/>
            <person name="Chen A."/>
            <person name="Palaniappan K."/>
            <person name="Land M."/>
            <person name="Hauser L."/>
            <person name="Chang Y.J."/>
            <person name="Jeffries C.D."/>
            <person name="Brambilla E."/>
            <person name="Yasawong M."/>
            <person name="Rohde M."/>
            <person name="Pukall R."/>
            <person name="Spring S."/>
            <person name="Goker M."/>
            <person name="Woyke T."/>
            <person name="Bristow J."/>
            <person name="Eisen J.A."/>
            <person name="Markowitz V."/>
            <person name="Hugenholtz P."/>
            <person name="Kyrpides N.C."/>
            <person name="Klenk H.P."/>
        </authorList>
    </citation>
    <scope>NUCLEOTIDE SEQUENCE [LARGE SCALE GENOMIC DNA]</scope>
    <source>
        <strain evidence="4">ATCC 51220 / DSM 2926 / LMG 16218 / CuHBu1</strain>
        <plasmid evidence="4">pILYOP02</plasmid>
    </source>
</reference>
<dbReference type="eggNOG" id="COG3504">
    <property type="taxonomic scope" value="Bacteria"/>
</dbReference>
<dbReference type="InterPro" id="IPR010258">
    <property type="entry name" value="Conjugal_tfr_TrbG/VirB9/CagX"/>
</dbReference>
<dbReference type="KEGG" id="ipo:Ilyop_2883"/>
<dbReference type="Pfam" id="PF03524">
    <property type="entry name" value="CagX"/>
    <property type="match status" value="1"/>
</dbReference>
<proteinExistence type="inferred from homology"/>
<dbReference type="HOGENOM" id="CLU_058585_1_2_0"/>
<gene>
    <name evidence="3" type="ordered locus">Ilyop_2883</name>
</gene>
<evidence type="ECO:0000256" key="1">
    <source>
        <dbReference type="ARBA" id="ARBA00006135"/>
    </source>
</evidence>
<keyword evidence="3" id="KW-0614">Plasmid</keyword>